<dbReference type="EMBL" id="MKHE01000004">
    <property type="protein sequence ID" value="OWK15701.1"/>
    <property type="molecule type" value="Genomic_DNA"/>
</dbReference>
<dbReference type="Proteomes" id="UP000242450">
    <property type="component" value="Chromosome 4"/>
</dbReference>
<accession>A0A212DBT9</accession>
<protein>
    <submittedName>
        <fullName evidence="1">Uncharacterized protein</fullName>
    </submittedName>
</protein>
<keyword evidence="2" id="KW-1185">Reference proteome</keyword>
<name>A0A212DBT9_CEREH</name>
<dbReference type="AlphaFoldDB" id="A0A212DBT9"/>
<evidence type="ECO:0000313" key="2">
    <source>
        <dbReference type="Proteomes" id="UP000242450"/>
    </source>
</evidence>
<proteinExistence type="predicted"/>
<sequence>MLRQEELLITTLKPRHLNAKDTVSRYAFATLKMLCPALVRKQYFEGEGTLFESHSRGALPTPQPDHRSQQPLAEAACVTGAWSSLGCCSSFCPRAQETSRILLASQDLGELGRPRGQGGRPVISTGASYLFKGLFFTSNPVCGKALGFSCSQKPFLVHMGTEPKHAA</sequence>
<comment type="caution">
    <text evidence="1">The sequence shown here is derived from an EMBL/GenBank/DDBJ whole genome shotgun (WGS) entry which is preliminary data.</text>
</comment>
<reference evidence="1 2" key="1">
    <citation type="journal article" date="2018" name="Mol. Genet. Genomics">
        <title>The red deer Cervus elaphus genome CerEla1.0: sequencing, annotating, genes, and chromosomes.</title>
        <authorList>
            <person name="Bana N.A."/>
            <person name="Nyiri A."/>
            <person name="Nagy J."/>
            <person name="Frank K."/>
            <person name="Nagy T."/>
            <person name="Steger V."/>
            <person name="Schiller M."/>
            <person name="Lakatos P."/>
            <person name="Sugar L."/>
            <person name="Horn P."/>
            <person name="Barta E."/>
            <person name="Orosz L."/>
        </authorList>
    </citation>
    <scope>NUCLEOTIDE SEQUENCE [LARGE SCALE GENOMIC DNA]</scope>
    <source>
        <strain evidence="1">Hungarian</strain>
    </source>
</reference>
<evidence type="ECO:0000313" key="1">
    <source>
        <dbReference type="EMBL" id="OWK15701.1"/>
    </source>
</evidence>
<gene>
    <name evidence="1" type="ORF">Celaphus_00004298</name>
</gene>
<organism evidence="1 2">
    <name type="scientific">Cervus elaphus hippelaphus</name>
    <name type="common">European red deer</name>
    <dbReference type="NCBI Taxonomy" id="46360"/>
    <lineage>
        <taxon>Eukaryota</taxon>
        <taxon>Metazoa</taxon>
        <taxon>Chordata</taxon>
        <taxon>Craniata</taxon>
        <taxon>Vertebrata</taxon>
        <taxon>Euteleostomi</taxon>
        <taxon>Mammalia</taxon>
        <taxon>Eutheria</taxon>
        <taxon>Laurasiatheria</taxon>
        <taxon>Artiodactyla</taxon>
        <taxon>Ruminantia</taxon>
        <taxon>Pecora</taxon>
        <taxon>Cervidae</taxon>
        <taxon>Cervinae</taxon>
        <taxon>Cervus</taxon>
    </lineage>
</organism>